<dbReference type="CDD" id="cd02795">
    <property type="entry name" value="CBM6-CBM35-CBM36_like"/>
    <property type="match status" value="1"/>
</dbReference>
<dbReference type="SUPFAM" id="SSF48230">
    <property type="entry name" value="Chondroitin AC/alginate lyase"/>
    <property type="match status" value="1"/>
</dbReference>
<keyword evidence="3" id="KW-0732">Signal</keyword>
<dbReference type="InterPro" id="IPR051465">
    <property type="entry name" value="Cell_Envelope_Struct_Comp"/>
</dbReference>
<feature type="region of interest" description="Disordered" evidence="2">
    <location>
        <begin position="2071"/>
        <end position="2101"/>
    </location>
</feature>
<evidence type="ECO:0000256" key="1">
    <source>
        <dbReference type="ARBA" id="ARBA00004196"/>
    </source>
</evidence>
<sequence length="2451" mass="265009">MNVGCTKILLFFMMFSVFFGSQPQLSYGEPIEDPPLLFDFSKVGVNGADGTPSGWKLDGQTTDYPLVTVYAADGLTIHSAAIGQDSRSFSFDVPEAGIYQVDFQGLLHIGNGIGKLFIDGAQLGDYDFYSETTQLNPDPQTMGKLYLAAGTHSLAIKLVGQNASSTYTYMMPNKMFLTNVSESVASVHVTADSTELFAGESLQLQLNGVLSDSSAVNLNGAGVTYTSSDDSVMEVDASGKVTALSRGSATITAAFTLDGMPYERSIQLQVIGKYLFDFSKVGVEGADGMPTGWKLIGTTGQLPSIRVWASDGLTIHSAALNQDARSFAFTVPEAGTYRIKLNGALSSGNGIGQVKVDTQVLGNYDFYSATTQLDPEPQTMGKLNLAAGTHTLTLTLVDKNEASGWYYLAPNKMILEQLAPEFTAVTLTASSPVIAVNDTLQLQPEGKLSDGSAVDLSGATYEFESSDEAVLEVDHSGLVTAISPGWATVTAAVTLNGIRQEASIRLLALSGPPDEIELSLTSQQLLPGQKSYANVKGYTANHEPIDLKGLPVLFSVSVPGQEAVSVNGKGVVTAISAGTAQIHASMALLGETYDAEATVTVVNATYTPQAIPVISDRWGVIHAANTPIQLNGSLSESAWNHAAGWDGFKTAYYKNEADPDTEVKITYDEDNLYVGITGQKLASDDSLPSEGFELLISPDSELSNTYQLLVMLKEDQHRQLSTIYDRYSHPPKAIDNAASQVVDGVEQWTAEVSIPWHSLDVEGVSAGDEWAINVIRHRIGAQPLSSWVPIRESEFTDNESPNAYALFVTAAEQGRMGRVYFEEAVSRSAGSAAAEPVAPWFPEQLELIYAGYSEKTVSFSADGLQITGNHARIGLRTPSGERYEITGAVWTEQNGRYTVSFQHSPLNKPGLYQLELIVDDTVNAQTRMAVILFDRDETIDAGERSSNWRPAAVPLAEASASEPSTDVERLLQMIPAKSGTSILGLPENPDLHPVGLFDWDPSFPDQIVSKSGSLVYPNANHPEDKTLQVRNAKGELVEYPYYEDGSGKKYFFSAFIDFKKREYVLKQTALLAELDPLGAARLLNRFADVYEGYVPIYDFTWNFYPISLQSGPPYPHYGGVWSSWFFMDLEALKSLAKAYEAVKKTDAFDLLSVELGIDVSEKLKNKMFKPSVDYMRTFTTWNSNMDYMLWSGLIAIGNAIDYPDYVHEAIDRIGSFASKQFMFDGFWNEVTVSYHMQSYAGLRDSLKALQGWGDPAGYVSSRTGRRVESLDMGTEFPFLKQSAVIQNLLAYPDGKLLPINDTWAYDISDAPDTEAGSFLLSAAGVGRTTIGDETEQSQLYMSYSPKFGHNHWDPLNIMYYAKGQELLPDVGYTHSKYGMWTRSTMSHNTVLVDSKDMEADKLGLNGKGQISAFISSDETVQVMKAGEENGYAMTSEYDREPWQIAFPGSDDGYVLDLFRVAGGSRHEYTLHGDANRDAAFTTSLPMQSYGPYLLPEGTPVSPPVDQYDKGSAGDEYYGYLYIRDVSRGQVEGGQYRVTLSTQDPGENGAERAGMQIIGLTDPGENELFLGRSPSLRMTRTVYNDSNDVADLYTMPTMVLRREGSELKSTFITALEPYAAGDSPQIEQVERLVPDRSEEGDAAVKVSYGTTTDIILSSPETGDKPLIIGNIWLDGKMGFIRLENGVVTKMMLMDGTRLVYDDREVTGAGSSSGVIDEVYRKADGQAFDAFGTSTAVSADAIGQYMIVEHPDGSSDGYKITDVLTENGRTKIVIEGEPGFVLYPDGASELKFYPSTRWKGNHTFHIANVDSGIHEYVPFVESIELSVEQENINELVLANGGTAQLTAAAVYSNLAVTDVTYEPGIWQSGDTGVAVVEDGLVTAVGAGQTVISASFGGKSAFVPLTVIEDGEMTIAGLSSPMTVGEQAQIRLLAASGNGVVAVTYSAVYSSSESDVASVSALGLVDALEAGTTVITATYGYFTPAVFGLQVRAKANNALLRDLSVNGSTVTDFEPANEAYTVRLASGTQMVPAVTAEADDPRAAVTVQPASSLPGTSTVRVTAEDGITAKTYTVRFEADPSPEKPANPEAGNESPSANSPANASVKRNQVLHFEKGQTSMALTRKTLSESSSLEVVQGDFTLHLSNKALGELLRLWDAHGDKSEMTIAVSPNWGKREEQAVAQAGKQANAALSPASSVYDVRIFLGQQTVAAFDSPIPISIAFDPKADQELLGVYRIGDKGELEYAGGKVVGDRIEDKLTGSGQFIVLAFDKSFRDVKAEHWAYHMLKVMAARHLVTGVNADDFEPSRPVTRAEFTALLVRALGLEAAEEEGRVFADVESSDWYAKDVAAAFEAGLVNGFDDATFAPDRPITREEMAVLLVRAYVMQQGNPAMGSAPGFSDLEEAGEWARQSLSTAFSVGLLSGRGDNRFVPQGTTLRAESAQAVYNLLKLLEV</sequence>
<dbReference type="Gene3D" id="2.60.120.260">
    <property type="entry name" value="Galactose-binding domain-like"/>
    <property type="match status" value="2"/>
</dbReference>
<protein>
    <recommendedName>
        <fullName evidence="4">SLH domain-containing protein</fullName>
    </recommendedName>
</protein>
<dbReference type="PROSITE" id="PS51272">
    <property type="entry name" value="SLH"/>
    <property type="match status" value="3"/>
</dbReference>
<dbReference type="Pfam" id="PF00395">
    <property type="entry name" value="SLH"/>
    <property type="match status" value="2"/>
</dbReference>
<feature type="domain" description="SLH" evidence="4">
    <location>
        <begin position="2328"/>
        <end position="2391"/>
    </location>
</feature>
<name>A0A329MFM3_9BACL</name>
<feature type="chain" id="PRO_5038532388" description="SLH domain-containing protein" evidence="3">
    <location>
        <begin position="21"/>
        <end position="2451"/>
    </location>
</feature>
<dbReference type="Gene3D" id="2.70.98.70">
    <property type="match status" value="1"/>
</dbReference>
<dbReference type="Pfam" id="PF02368">
    <property type="entry name" value="Big_2"/>
    <property type="match status" value="3"/>
</dbReference>
<comment type="caution">
    <text evidence="5">The sequence shown here is derived from an EMBL/GenBank/DDBJ whole genome shotgun (WGS) entry which is preliminary data.</text>
</comment>
<accession>A0A329MFM3</accession>
<dbReference type="SMART" id="SM00635">
    <property type="entry name" value="BID_2"/>
    <property type="match status" value="4"/>
</dbReference>
<dbReference type="EMBL" id="QMFB01000015">
    <property type="protein sequence ID" value="RAV18741.1"/>
    <property type="molecule type" value="Genomic_DNA"/>
</dbReference>
<feature type="domain" description="SLH" evidence="4">
    <location>
        <begin position="2393"/>
        <end position="2451"/>
    </location>
</feature>
<keyword evidence="6" id="KW-1185">Reference proteome</keyword>
<comment type="subcellular location">
    <subcellularLocation>
        <location evidence="1">Cell envelope</location>
    </subcellularLocation>
</comment>
<evidence type="ECO:0000256" key="3">
    <source>
        <dbReference type="SAM" id="SignalP"/>
    </source>
</evidence>
<evidence type="ECO:0000313" key="6">
    <source>
        <dbReference type="Proteomes" id="UP000250369"/>
    </source>
</evidence>
<feature type="signal peptide" evidence="3">
    <location>
        <begin position="1"/>
        <end position="20"/>
    </location>
</feature>
<dbReference type="Proteomes" id="UP000250369">
    <property type="component" value="Unassembled WGS sequence"/>
</dbReference>
<dbReference type="SUPFAM" id="SSF49344">
    <property type="entry name" value="CBD9-like"/>
    <property type="match status" value="1"/>
</dbReference>
<dbReference type="GO" id="GO:0016829">
    <property type="term" value="F:lyase activity"/>
    <property type="evidence" value="ECO:0007669"/>
    <property type="project" value="InterPro"/>
</dbReference>
<evidence type="ECO:0000256" key="2">
    <source>
        <dbReference type="SAM" id="MobiDB-lite"/>
    </source>
</evidence>
<dbReference type="InterPro" id="IPR003343">
    <property type="entry name" value="Big_2"/>
</dbReference>
<dbReference type="Pfam" id="PF07940">
    <property type="entry name" value="Hepar_II_III_C"/>
    <property type="match status" value="1"/>
</dbReference>
<dbReference type="PANTHER" id="PTHR43308">
    <property type="entry name" value="OUTER MEMBRANE PROTEIN ALPHA-RELATED"/>
    <property type="match status" value="1"/>
</dbReference>
<evidence type="ECO:0000259" key="4">
    <source>
        <dbReference type="PROSITE" id="PS51272"/>
    </source>
</evidence>
<dbReference type="PANTHER" id="PTHR43308:SF5">
    <property type="entry name" value="S-LAYER PROTEIN _ PEPTIDOGLYCAN ENDO-BETA-N-ACETYLGLUCOSAMINIDASE"/>
    <property type="match status" value="1"/>
</dbReference>
<dbReference type="Gene3D" id="1.50.10.100">
    <property type="entry name" value="Chondroitin AC/alginate lyase"/>
    <property type="match status" value="1"/>
</dbReference>
<feature type="compositionally biased region" description="Low complexity" evidence="2">
    <location>
        <begin position="2091"/>
        <end position="2101"/>
    </location>
</feature>
<reference evidence="5 6" key="1">
    <citation type="journal article" date="2009" name="Int. J. Syst. Evol. Microbiol.">
        <title>Paenibacillus contaminans sp. nov., isolated from a contaminated laboratory plate.</title>
        <authorList>
            <person name="Chou J.H."/>
            <person name="Lee J.H."/>
            <person name="Lin M.C."/>
            <person name="Chang P.S."/>
            <person name="Arun A.B."/>
            <person name="Young C.C."/>
            <person name="Chen W.M."/>
        </authorList>
    </citation>
    <scope>NUCLEOTIDE SEQUENCE [LARGE SCALE GENOMIC DNA]</scope>
    <source>
        <strain evidence="5 6">CKOBP-6</strain>
    </source>
</reference>
<dbReference type="SUPFAM" id="SSF49373">
    <property type="entry name" value="Invasin/intimin cell-adhesion fragments"/>
    <property type="match status" value="4"/>
</dbReference>
<dbReference type="InterPro" id="IPR008929">
    <property type="entry name" value="Chondroitin_lyas"/>
</dbReference>
<proteinExistence type="predicted"/>
<dbReference type="Gene3D" id="2.60.40.1080">
    <property type="match status" value="5"/>
</dbReference>
<dbReference type="Gene3D" id="2.60.40.1190">
    <property type="match status" value="1"/>
</dbReference>
<dbReference type="GO" id="GO:0030313">
    <property type="term" value="C:cell envelope"/>
    <property type="evidence" value="ECO:0007669"/>
    <property type="project" value="UniProtKB-SubCell"/>
</dbReference>
<gene>
    <name evidence="5" type="ORF">DQG23_23680</name>
</gene>
<organism evidence="5 6">
    <name type="scientific">Paenibacillus contaminans</name>
    <dbReference type="NCBI Taxonomy" id="450362"/>
    <lineage>
        <taxon>Bacteria</taxon>
        <taxon>Bacillati</taxon>
        <taxon>Bacillota</taxon>
        <taxon>Bacilli</taxon>
        <taxon>Bacillales</taxon>
        <taxon>Paenibacillaceae</taxon>
        <taxon>Paenibacillus</taxon>
    </lineage>
</organism>
<dbReference type="InterPro" id="IPR012480">
    <property type="entry name" value="Hepar_II_III_C"/>
</dbReference>
<dbReference type="InterPro" id="IPR008964">
    <property type="entry name" value="Invasin/intimin_cell_adhesion"/>
</dbReference>
<feature type="domain" description="SLH" evidence="4">
    <location>
        <begin position="2267"/>
        <end position="2327"/>
    </location>
</feature>
<dbReference type="InterPro" id="IPR001119">
    <property type="entry name" value="SLH_dom"/>
</dbReference>
<evidence type="ECO:0000313" key="5">
    <source>
        <dbReference type="EMBL" id="RAV18741.1"/>
    </source>
</evidence>